<dbReference type="InterPro" id="IPR001895">
    <property type="entry name" value="RASGEF_cat_dom"/>
</dbReference>
<evidence type="ECO:0000256" key="1">
    <source>
        <dbReference type="ARBA" id="ARBA00022658"/>
    </source>
</evidence>
<dbReference type="GO" id="GO:0007265">
    <property type="term" value="P:Ras protein signal transduction"/>
    <property type="evidence" value="ECO:0007669"/>
    <property type="project" value="TreeGrafter"/>
</dbReference>
<evidence type="ECO:0000259" key="5">
    <source>
        <dbReference type="PROSITE" id="PS50212"/>
    </source>
</evidence>
<dbReference type="Gene3D" id="1.10.840.10">
    <property type="entry name" value="Ras guanine-nucleotide exchange factors catalytic domain"/>
    <property type="match status" value="1"/>
</dbReference>
<evidence type="ECO:0000313" key="6">
    <source>
        <dbReference type="EMBL" id="KNE66120.1"/>
    </source>
</evidence>
<evidence type="ECO:0008006" key="8">
    <source>
        <dbReference type="Google" id="ProtNLM"/>
    </source>
</evidence>
<feature type="region of interest" description="Disordered" evidence="3">
    <location>
        <begin position="223"/>
        <end position="246"/>
    </location>
</feature>
<dbReference type="InterPro" id="IPR036964">
    <property type="entry name" value="RASGEF_cat_dom_sf"/>
</dbReference>
<dbReference type="SMART" id="SM00147">
    <property type="entry name" value="RasGEF"/>
    <property type="match status" value="1"/>
</dbReference>
<dbReference type="Pfam" id="PF00618">
    <property type="entry name" value="RasGEF_N"/>
    <property type="match status" value="1"/>
</dbReference>
<reference evidence="7" key="2">
    <citation type="submission" date="2009-11" db="EMBL/GenBank/DDBJ databases">
        <title>The Genome Sequence of Allomyces macrogynus strain ATCC 38327.</title>
        <authorList>
            <consortium name="The Broad Institute Genome Sequencing Platform"/>
            <person name="Russ C."/>
            <person name="Cuomo C."/>
            <person name="Shea T."/>
            <person name="Young S.K."/>
            <person name="Zeng Q."/>
            <person name="Koehrsen M."/>
            <person name="Haas B."/>
            <person name="Borodovsky M."/>
            <person name="Guigo R."/>
            <person name="Alvarado L."/>
            <person name="Berlin A."/>
            <person name="Borenstein D."/>
            <person name="Chen Z."/>
            <person name="Engels R."/>
            <person name="Freedman E."/>
            <person name="Gellesch M."/>
            <person name="Goldberg J."/>
            <person name="Griggs A."/>
            <person name="Gujja S."/>
            <person name="Heiman D."/>
            <person name="Hepburn T."/>
            <person name="Howarth C."/>
            <person name="Jen D."/>
            <person name="Larson L."/>
            <person name="Lewis B."/>
            <person name="Mehta T."/>
            <person name="Park D."/>
            <person name="Pearson M."/>
            <person name="Roberts A."/>
            <person name="Saif S."/>
            <person name="Shenoy N."/>
            <person name="Sisk P."/>
            <person name="Stolte C."/>
            <person name="Sykes S."/>
            <person name="Walk T."/>
            <person name="White J."/>
            <person name="Yandava C."/>
            <person name="Burger G."/>
            <person name="Gray M.W."/>
            <person name="Holland P.W.H."/>
            <person name="King N."/>
            <person name="Lang F.B.F."/>
            <person name="Roger A.J."/>
            <person name="Ruiz-Trillo I."/>
            <person name="Lander E."/>
            <person name="Nusbaum C."/>
        </authorList>
    </citation>
    <scope>NUCLEOTIDE SEQUENCE [LARGE SCALE GENOMIC DNA]</scope>
    <source>
        <strain evidence="7">ATCC 38327</strain>
    </source>
</reference>
<dbReference type="GO" id="GO:0005886">
    <property type="term" value="C:plasma membrane"/>
    <property type="evidence" value="ECO:0007669"/>
    <property type="project" value="TreeGrafter"/>
</dbReference>
<dbReference type="PANTHER" id="PTHR23113:SF363">
    <property type="entry name" value="PROTEIN SON OF SEVENLESS"/>
    <property type="match status" value="1"/>
</dbReference>
<accession>A0A0L0SUQ8</accession>
<dbReference type="Proteomes" id="UP000054350">
    <property type="component" value="Unassembled WGS sequence"/>
</dbReference>
<evidence type="ECO:0000313" key="7">
    <source>
        <dbReference type="Proteomes" id="UP000054350"/>
    </source>
</evidence>
<dbReference type="GO" id="GO:0005085">
    <property type="term" value="F:guanyl-nucleotide exchange factor activity"/>
    <property type="evidence" value="ECO:0007669"/>
    <property type="project" value="UniProtKB-KW"/>
</dbReference>
<organism evidence="6 7">
    <name type="scientific">Allomyces macrogynus (strain ATCC 38327)</name>
    <name type="common">Allomyces javanicus var. macrogynus</name>
    <dbReference type="NCBI Taxonomy" id="578462"/>
    <lineage>
        <taxon>Eukaryota</taxon>
        <taxon>Fungi</taxon>
        <taxon>Fungi incertae sedis</taxon>
        <taxon>Blastocladiomycota</taxon>
        <taxon>Blastocladiomycetes</taxon>
        <taxon>Blastocladiales</taxon>
        <taxon>Blastocladiaceae</taxon>
        <taxon>Allomyces</taxon>
    </lineage>
</organism>
<evidence type="ECO:0000259" key="4">
    <source>
        <dbReference type="PROSITE" id="PS50009"/>
    </source>
</evidence>
<dbReference type="EMBL" id="GG745349">
    <property type="protein sequence ID" value="KNE66120.1"/>
    <property type="molecule type" value="Genomic_DNA"/>
</dbReference>
<dbReference type="PROSITE" id="PS50212">
    <property type="entry name" value="RASGEF_NTER"/>
    <property type="match status" value="1"/>
</dbReference>
<dbReference type="InterPro" id="IPR000651">
    <property type="entry name" value="Ras-like_Gua-exchang_fac_N"/>
</dbReference>
<dbReference type="VEuPathDB" id="FungiDB:AMAG_10373"/>
<dbReference type="CDD" id="cd06224">
    <property type="entry name" value="REM"/>
    <property type="match status" value="1"/>
</dbReference>
<dbReference type="Gene3D" id="1.20.870.10">
    <property type="entry name" value="Son of sevenless (SoS) protein Chain: S domain 1"/>
    <property type="match status" value="1"/>
</dbReference>
<dbReference type="PANTHER" id="PTHR23113">
    <property type="entry name" value="GUANINE NUCLEOTIDE EXCHANGE FACTOR"/>
    <property type="match status" value="1"/>
</dbReference>
<keyword evidence="1 2" id="KW-0344">Guanine-nucleotide releasing factor</keyword>
<name>A0A0L0SUQ8_ALLM3</name>
<feature type="compositionally biased region" description="Low complexity" evidence="3">
    <location>
        <begin position="223"/>
        <end position="232"/>
    </location>
</feature>
<reference evidence="6 7" key="1">
    <citation type="submission" date="2009-11" db="EMBL/GenBank/DDBJ databases">
        <title>Annotation of Allomyces macrogynus ATCC 38327.</title>
        <authorList>
            <consortium name="The Broad Institute Genome Sequencing Platform"/>
            <person name="Russ C."/>
            <person name="Cuomo C."/>
            <person name="Burger G."/>
            <person name="Gray M.W."/>
            <person name="Holland P.W.H."/>
            <person name="King N."/>
            <person name="Lang F.B.F."/>
            <person name="Roger A.J."/>
            <person name="Ruiz-Trillo I."/>
            <person name="Young S.K."/>
            <person name="Zeng Q."/>
            <person name="Gargeya S."/>
            <person name="Fitzgerald M."/>
            <person name="Haas B."/>
            <person name="Abouelleil A."/>
            <person name="Alvarado L."/>
            <person name="Arachchi H.M."/>
            <person name="Berlin A."/>
            <person name="Chapman S.B."/>
            <person name="Gearin G."/>
            <person name="Goldberg J."/>
            <person name="Griggs A."/>
            <person name="Gujja S."/>
            <person name="Hansen M."/>
            <person name="Heiman D."/>
            <person name="Howarth C."/>
            <person name="Larimer J."/>
            <person name="Lui A."/>
            <person name="MacDonald P.J.P."/>
            <person name="McCowen C."/>
            <person name="Montmayeur A."/>
            <person name="Murphy C."/>
            <person name="Neiman D."/>
            <person name="Pearson M."/>
            <person name="Priest M."/>
            <person name="Roberts A."/>
            <person name="Saif S."/>
            <person name="Shea T."/>
            <person name="Sisk P."/>
            <person name="Stolte C."/>
            <person name="Sykes S."/>
            <person name="Wortman J."/>
            <person name="Nusbaum C."/>
            <person name="Birren B."/>
        </authorList>
    </citation>
    <scope>NUCLEOTIDE SEQUENCE [LARGE SCALE GENOMIC DNA]</scope>
    <source>
        <strain evidence="6 7">ATCC 38327</strain>
    </source>
</reference>
<dbReference type="InterPro" id="IPR023578">
    <property type="entry name" value="Ras_GEF_dom_sf"/>
</dbReference>
<feature type="domain" description="Ras-GEF" evidence="4">
    <location>
        <begin position="282"/>
        <end position="532"/>
    </location>
</feature>
<gene>
    <name evidence="6" type="ORF">AMAG_10373</name>
</gene>
<proteinExistence type="predicted"/>
<sequence length="532" mass="59065">MATPVALVAYLTEAGDGAFMREFFLVYRKFCSPLQLAKLLRLRFLWYLDQRDRVGEAKVEKVRDGVASVIAYWVDEFYILDFAPSRDLRTFLIAEFLNAVKDDPRVVDHARDRRTIRSLRKRVRTADSTFKDLRAAYERALPPTVSASMDLAAWTHLLRLAVFYKAVRDDLDRRLAQDGGGGGASPAPDALTAAISTTPRSFRASNPAVAMFALAQSVIASTTQKRSSSSSSRTRDSALVPDMDGPHESSALAPHAALFAHSAPDLVARMLATKKSLVLTYKPDVLAHQLTLIEEWYLMAIPWHELLTSAGTARAGARTNPVQAMIARHNDTTAWVQTEVCSQKSIDDRVKTVERLIRIAAKCLALGNFSTLQQIGIGLQQSSVDRLKGTWKKVSSQDKATFDHLKQVLSLDRNSSALRAAIADRLKSHPGTVIPPLPLYCADFEKLRAVWAGRSTTNINLPNVPVPIAIPVVPWGKFRPAAAQLTQFLEAQRRPAPVPRPDIPVEVFVGCYYLRTEKPDEIARMSHECEKK</sequence>
<dbReference type="InterPro" id="IPR008937">
    <property type="entry name" value="Ras-like_GEF"/>
</dbReference>
<dbReference type="PROSITE" id="PS50009">
    <property type="entry name" value="RASGEF_CAT"/>
    <property type="match status" value="1"/>
</dbReference>
<dbReference type="eggNOG" id="KOG3542">
    <property type="taxonomic scope" value="Eukaryota"/>
</dbReference>
<dbReference type="STRING" id="578462.A0A0L0SUQ8"/>
<keyword evidence="7" id="KW-1185">Reference proteome</keyword>
<feature type="domain" description="N-terminal Ras-GEF" evidence="5">
    <location>
        <begin position="1"/>
        <end position="124"/>
    </location>
</feature>
<evidence type="ECO:0000256" key="3">
    <source>
        <dbReference type="SAM" id="MobiDB-lite"/>
    </source>
</evidence>
<dbReference type="SUPFAM" id="SSF48366">
    <property type="entry name" value="Ras GEF"/>
    <property type="match status" value="1"/>
</dbReference>
<dbReference type="OrthoDB" id="10254377at2759"/>
<evidence type="ECO:0000256" key="2">
    <source>
        <dbReference type="PROSITE-ProRule" id="PRU00168"/>
    </source>
</evidence>
<dbReference type="SMART" id="SM00229">
    <property type="entry name" value="RasGEFN"/>
    <property type="match status" value="1"/>
</dbReference>
<dbReference type="AlphaFoldDB" id="A0A0L0SUQ8"/>
<protein>
    <recommendedName>
        <fullName evidence="8">Ras-GEF domain-containing protein</fullName>
    </recommendedName>
</protein>
<dbReference type="Pfam" id="PF00617">
    <property type="entry name" value="RasGEF"/>
    <property type="match status" value="1"/>
</dbReference>